<gene>
    <name evidence="3" type="ORF">Csp1_15590</name>
</gene>
<feature type="region of interest" description="Disordered" evidence="1">
    <location>
        <begin position="38"/>
        <end position="57"/>
    </location>
</feature>
<dbReference type="Proteomes" id="UP000247696">
    <property type="component" value="Chromosome"/>
</dbReference>
<evidence type="ECO:0000313" key="4">
    <source>
        <dbReference type="Proteomes" id="UP000247696"/>
    </source>
</evidence>
<feature type="transmembrane region" description="Helical" evidence="2">
    <location>
        <begin position="12"/>
        <end position="30"/>
    </location>
</feature>
<name>A0A2Z3YUV2_9CORY</name>
<dbReference type="AlphaFoldDB" id="A0A2Z3YUV2"/>
<evidence type="ECO:0000256" key="2">
    <source>
        <dbReference type="SAM" id="Phobius"/>
    </source>
</evidence>
<sequence length="57" mass="6240">MDWFFDGIGTLLIGLIIGGSGGSAITWKVMSKRISQKQNSGNHAYQVQAGRNVRMKD</sequence>
<proteinExistence type="predicted"/>
<keyword evidence="2" id="KW-0812">Transmembrane</keyword>
<reference evidence="4" key="1">
    <citation type="submission" date="2017-11" db="EMBL/GenBank/DDBJ databases">
        <title>Otitis media/interna in a cat caused by the recently described species Corynebacterium provencense.</title>
        <authorList>
            <person name="Kittl S."/>
            <person name="Brodard I."/>
            <person name="Rychener L."/>
            <person name="Jores J."/>
            <person name="Roosje P."/>
            <person name="Gobeli Brawand S."/>
        </authorList>
    </citation>
    <scope>NUCLEOTIDE SEQUENCE [LARGE SCALE GENOMIC DNA]</scope>
    <source>
        <strain evidence="4">17KM38</strain>
    </source>
</reference>
<keyword evidence="2" id="KW-1133">Transmembrane helix</keyword>
<evidence type="ECO:0000313" key="3">
    <source>
        <dbReference type="EMBL" id="AWT26344.1"/>
    </source>
</evidence>
<organism evidence="3 4">
    <name type="scientific">Corynebacterium provencense</name>
    <dbReference type="NCBI Taxonomy" id="1737425"/>
    <lineage>
        <taxon>Bacteria</taxon>
        <taxon>Bacillati</taxon>
        <taxon>Actinomycetota</taxon>
        <taxon>Actinomycetes</taxon>
        <taxon>Mycobacteriales</taxon>
        <taxon>Corynebacteriaceae</taxon>
        <taxon>Corynebacterium</taxon>
    </lineage>
</organism>
<keyword evidence="4" id="KW-1185">Reference proteome</keyword>
<accession>A0A2Z3YUV2</accession>
<dbReference type="EMBL" id="CP024988">
    <property type="protein sequence ID" value="AWT26344.1"/>
    <property type="molecule type" value="Genomic_DNA"/>
</dbReference>
<keyword evidence="2" id="KW-0472">Membrane</keyword>
<dbReference type="KEGG" id="cpre:Csp1_15590"/>
<protein>
    <submittedName>
        <fullName evidence="3">Uncharacterized protein</fullName>
    </submittedName>
</protein>
<evidence type="ECO:0000256" key="1">
    <source>
        <dbReference type="SAM" id="MobiDB-lite"/>
    </source>
</evidence>